<protein>
    <recommendedName>
        <fullName evidence="5">Anti-sigma-D factor RsdA to sigma factor binding region</fullName>
    </recommendedName>
</protein>
<feature type="region of interest" description="Disordered" evidence="1">
    <location>
        <begin position="70"/>
        <end position="90"/>
    </location>
</feature>
<evidence type="ECO:0008006" key="5">
    <source>
        <dbReference type="Google" id="ProtNLM"/>
    </source>
</evidence>
<dbReference type="OrthoDB" id="4426886at2"/>
<reference evidence="4" key="1">
    <citation type="submission" date="2017-01" db="EMBL/GenBank/DDBJ databases">
        <authorList>
            <person name="Varghese N."/>
            <person name="Submissions S."/>
        </authorList>
    </citation>
    <scope>NUCLEOTIDE SEQUENCE [LARGE SCALE GENOMIC DNA]</scope>
    <source>
        <strain evidence="4">DSM 44531</strain>
    </source>
</reference>
<dbReference type="STRING" id="1161099.SAMN05444817_10591"/>
<sequence length="287" mass="30144">MEPKFTGRSGQHRAEGADYTANMDELLASDAFMTDLSRGVDPADGSDELAVLLLGLRDEVEAPMPLAPELSGEAATEENPAVASLDKRREKRRKKAAFRTSPWLAGVVGAAAATVLVAGTGAALYHATPGSALWGPSEAVFGDRTSSVEFASALDEIDSKTESGDIAGARVLIDQLRDSLNQDRSERTKQDKNGAEAPVVHQKDTVTVTKAPKPEGKPKPAEPEQPATVTVTPEPVTQTVTVTETAPPSGGRETEPSSSVRTSTTSTIPTTTKQLGAPQQSEARSSQ</sequence>
<feature type="compositionally biased region" description="Polar residues" evidence="1">
    <location>
        <begin position="273"/>
        <end position="287"/>
    </location>
</feature>
<gene>
    <name evidence="3" type="ORF">SAMN05444817_10591</name>
</gene>
<organism evidence="3 4">
    <name type="scientific">Corynebacterium appendicis CIP 107643</name>
    <dbReference type="NCBI Taxonomy" id="1161099"/>
    <lineage>
        <taxon>Bacteria</taxon>
        <taxon>Bacillati</taxon>
        <taxon>Actinomycetota</taxon>
        <taxon>Actinomycetes</taxon>
        <taxon>Mycobacteriales</taxon>
        <taxon>Corynebacteriaceae</taxon>
        <taxon>Corynebacterium</taxon>
    </lineage>
</organism>
<keyword evidence="2" id="KW-1133">Transmembrane helix</keyword>
<feature type="region of interest" description="Disordered" evidence="1">
    <location>
        <begin position="180"/>
        <end position="287"/>
    </location>
</feature>
<proteinExistence type="predicted"/>
<keyword evidence="2" id="KW-0472">Membrane</keyword>
<dbReference type="EMBL" id="FTOF01000005">
    <property type="protein sequence ID" value="SIS46492.1"/>
    <property type="molecule type" value="Genomic_DNA"/>
</dbReference>
<accession>A0A1N7JAU9</accession>
<dbReference type="AlphaFoldDB" id="A0A1N7JAU9"/>
<keyword evidence="4" id="KW-1185">Reference proteome</keyword>
<name>A0A1N7JAU9_9CORY</name>
<feature type="compositionally biased region" description="Basic and acidic residues" evidence="1">
    <location>
        <begin position="212"/>
        <end position="222"/>
    </location>
</feature>
<feature type="compositionally biased region" description="Low complexity" evidence="1">
    <location>
        <begin position="224"/>
        <end position="248"/>
    </location>
</feature>
<evidence type="ECO:0000256" key="2">
    <source>
        <dbReference type="SAM" id="Phobius"/>
    </source>
</evidence>
<feature type="compositionally biased region" description="Basic and acidic residues" evidence="1">
    <location>
        <begin position="180"/>
        <end position="194"/>
    </location>
</feature>
<feature type="compositionally biased region" description="Low complexity" evidence="1">
    <location>
        <begin position="256"/>
        <end position="272"/>
    </location>
</feature>
<keyword evidence="2" id="KW-0812">Transmembrane</keyword>
<dbReference type="Proteomes" id="UP000186292">
    <property type="component" value="Unassembled WGS sequence"/>
</dbReference>
<dbReference type="RefSeq" id="WP_084560569.1">
    <property type="nucleotide sequence ID" value="NZ_CP046976.1"/>
</dbReference>
<evidence type="ECO:0000313" key="3">
    <source>
        <dbReference type="EMBL" id="SIS46492.1"/>
    </source>
</evidence>
<evidence type="ECO:0000313" key="4">
    <source>
        <dbReference type="Proteomes" id="UP000186292"/>
    </source>
</evidence>
<evidence type="ECO:0000256" key="1">
    <source>
        <dbReference type="SAM" id="MobiDB-lite"/>
    </source>
</evidence>
<feature type="transmembrane region" description="Helical" evidence="2">
    <location>
        <begin position="103"/>
        <end position="125"/>
    </location>
</feature>